<feature type="domain" description="Expansin-like EG45" evidence="2">
    <location>
        <begin position="48"/>
        <end position="98"/>
    </location>
</feature>
<dbReference type="InterPro" id="IPR036908">
    <property type="entry name" value="RlpA-like_sf"/>
</dbReference>
<protein>
    <submittedName>
        <fullName evidence="3">Expansin-B3</fullName>
    </submittedName>
</protein>
<dbReference type="GO" id="GO:0005576">
    <property type="term" value="C:extracellular region"/>
    <property type="evidence" value="ECO:0007669"/>
    <property type="project" value="InterPro"/>
</dbReference>
<dbReference type="GO" id="GO:0009506">
    <property type="term" value="C:plasmodesma"/>
    <property type="evidence" value="ECO:0007669"/>
    <property type="project" value="TreeGrafter"/>
</dbReference>
<dbReference type="EMBL" id="JACGWJ010000024">
    <property type="protein sequence ID" value="KAL0320310.1"/>
    <property type="molecule type" value="Genomic_DNA"/>
</dbReference>
<proteinExistence type="predicted"/>
<dbReference type="InterPro" id="IPR007118">
    <property type="entry name" value="Expan_Lol_pI"/>
</dbReference>
<reference evidence="3" key="1">
    <citation type="submission" date="2020-06" db="EMBL/GenBank/DDBJ databases">
        <authorList>
            <person name="Li T."/>
            <person name="Hu X."/>
            <person name="Zhang T."/>
            <person name="Song X."/>
            <person name="Zhang H."/>
            <person name="Dai N."/>
            <person name="Sheng W."/>
            <person name="Hou X."/>
            <person name="Wei L."/>
        </authorList>
    </citation>
    <scope>NUCLEOTIDE SEQUENCE</scope>
    <source>
        <strain evidence="3">G02</strain>
        <tissue evidence="3">Leaf</tissue>
    </source>
</reference>
<dbReference type="PANTHER" id="PTHR31692">
    <property type="entry name" value="EXPANSIN-B3"/>
    <property type="match status" value="1"/>
</dbReference>
<dbReference type="GO" id="GO:0006949">
    <property type="term" value="P:syncytium formation"/>
    <property type="evidence" value="ECO:0007669"/>
    <property type="project" value="TreeGrafter"/>
</dbReference>
<dbReference type="PRINTS" id="PR01225">
    <property type="entry name" value="EXPANSNFAMLY"/>
</dbReference>
<dbReference type="PROSITE" id="PS50842">
    <property type="entry name" value="EXPANSIN_EG45"/>
    <property type="match status" value="1"/>
</dbReference>
<name>A0AAW2LM90_SESRA</name>
<dbReference type="AlphaFoldDB" id="A0AAW2LM90"/>
<keyword evidence="1" id="KW-0732">Signal</keyword>
<dbReference type="InterPro" id="IPR007112">
    <property type="entry name" value="Expansin/allergen_DPBB_dom"/>
</dbReference>
<reference evidence="3" key="2">
    <citation type="journal article" date="2024" name="Plant">
        <title>Genomic evolution and insights into agronomic trait innovations of Sesamum species.</title>
        <authorList>
            <person name="Miao H."/>
            <person name="Wang L."/>
            <person name="Qu L."/>
            <person name="Liu H."/>
            <person name="Sun Y."/>
            <person name="Le M."/>
            <person name="Wang Q."/>
            <person name="Wei S."/>
            <person name="Zheng Y."/>
            <person name="Lin W."/>
            <person name="Duan Y."/>
            <person name="Cao H."/>
            <person name="Xiong S."/>
            <person name="Wang X."/>
            <person name="Wei L."/>
            <person name="Li C."/>
            <person name="Ma Q."/>
            <person name="Ju M."/>
            <person name="Zhao R."/>
            <person name="Li G."/>
            <person name="Mu C."/>
            <person name="Tian Q."/>
            <person name="Mei H."/>
            <person name="Zhang T."/>
            <person name="Gao T."/>
            <person name="Zhang H."/>
        </authorList>
    </citation>
    <scope>NUCLEOTIDE SEQUENCE</scope>
    <source>
        <strain evidence="3">G02</strain>
    </source>
</reference>
<accession>A0AAW2LM90</accession>
<feature type="chain" id="PRO_5043318433" evidence="1">
    <location>
        <begin position="20"/>
        <end position="98"/>
    </location>
</feature>
<dbReference type="SUPFAM" id="SSF50685">
    <property type="entry name" value="Barwin-like endoglucanases"/>
    <property type="match status" value="1"/>
</dbReference>
<dbReference type="PANTHER" id="PTHR31692:SF5">
    <property type="entry name" value="EXPANSIN-B3"/>
    <property type="match status" value="1"/>
</dbReference>
<dbReference type="Gene3D" id="2.40.40.10">
    <property type="entry name" value="RlpA-like domain"/>
    <property type="match status" value="1"/>
</dbReference>
<organism evidence="3">
    <name type="scientific">Sesamum radiatum</name>
    <name type="common">Black benniseed</name>
    <dbReference type="NCBI Taxonomy" id="300843"/>
    <lineage>
        <taxon>Eukaryota</taxon>
        <taxon>Viridiplantae</taxon>
        <taxon>Streptophyta</taxon>
        <taxon>Embryophyta</taxon>
        <taxon>Tracheophyta</taxon>
        <taxon>Spermatophyta</taxon>
        <taxon>Magnoliopsida</taxon>
        <taxon>eudicotyledons</taxon>
        <taxon>Gunneridae</taxon>
        <taxon>Pentapetalae</taxon>
        <taxon>asterids</taxon>
        <taxon>lamiids</taxon>
        <taxon>Lamiales</taxon>
        <taxon>Pedaliaceae</taxon>
        <taxon>Sesamum</taxon>
    </lineage>
</organism>
<evidence type="ECO:0000256" key="1">
    <source>
        <dbReference type="SAM" id="SignalP"/>
    </source>
</evidence>
<comment type="caution">
    <text evidence="3">The sequence shown here is derived from an EMBL/GenBank/DDBJ whole genome shotgun (WGS) entry which is preliminary data.</text>
</comment>
<evidence type="ECO:0000313" key="3">
    <source>
        <dbReference type="EMBL" id="KAL0320310.1"/>
    </source>
</evidence>
<evidence type="ECO:0000259" key="2">
    <source>
        <dbReference type="PROSITE" id="PS50842"/>
    </source>
</evidence>
<sequence length="98" mass="10057">MEGLCYTFVFCVLVGSAAAAAAAAAVADPHWYPATATWYGPGGRRSDGGACGYGSLVDVKPFRARVGAVSPVLFKGGEGCGACYKVKCLDQSICSRRG</sequence>
<gene>
    <name evidence="3" type="ORF">Sradi_5292500</name>
</gene>
<feature type="signal peptide" evidence="1">
    <location>
        <begin position="1"/>
        <end position="19"/>
    </location>
</feature>